<dbReference type="InterPro" id="IPR000362">
    <property type="entry name" value="Fumarate_lyase_fam"/>
</dbReference>
<evidence type="ECO:0000256" key="2">
    <source>
        <dbReference type="ARBA" id="ARBA00012338"/>
    </source>
</evidence>
<dbReference type="InterPro" id="IPR029419">
    <property type="entry name" value="Arg_succ_lyase_C"/>
</dbReference>
<evidence type="ECO:0000313" key="11">
    <source>
        <dbReference type="Proteomes" id="UP000027778"/>
    </source>
</evidence>
<dbReference type="OrthoDB" id="9769623at2"/>
<dbReference type="EC" id="4.3.2.1" evidence="2 7"/>
<dbReference type="PANTHER" id="PTHR43814:SF1">
    <property type="entry name" value="ARGININOSUCCINATE LYASE"/>
    <property type="match status" value="1"/>
</dbReference>
<keyword evidence="11" id="KW-1185">Reference proteome</keyword>
<protein>
    <recommendedName>
        <fullName evidence="2 7">Argininosuccinate lyase</fullName>
        <ecNumber evidence="2 7">4.3.2.1</ecNumber>
    </recommendedName>
</protein>
<dbReference type="RefSeq" id="WP_033677832.1">
    <property type="nucleotide sequence ID" value="NZ_JOTM01000036.1"/>
</dbReference>
<dbReference type="NCBIfam" id="NF005218">
    <property type="entry name" value="PRK06705.1"/>
    <property type="match status" value="1"/>
</dbReference>
<dbReference type="InterPro" id="IPR008948">
    <property type="entry name" value="L-Aspartase-like"/>
</dbReference>
<proteinExistence type="predicted"/>
<gene>
    <name evidence="10" type="ORF">BAGA_20360</name>
</gene>
<evidence type="ECO:0000256" key="6">
    <source>
        <dbReference type="ARBA" id="ARBA00023239"/>
    </source>
</evidence>
<dbReference type="Gene3D" id="1.20.200.10">
    <property type="entry name" value="Fumarase/aspartase (Central domain)"/>
    <property type="match status" value="1"/>
</dbReference>
<evidence type="ECO:0000256" key="3">
    <source>
        <dbReference type="ARBA" id="ARBA00022490"/>
    </source>
</evidence>
<dbReference type="InterPro" id="IPR024083">
    <property type="entry name" value="Fumarase/histidase_N"/>
</dbReference>
<sequence length="502" mass="58544">MKRSKEEFIKGEGADFPGRTYVNCILQHVFEFQRDYLLQDMFMVHRAHVIMLTEQNLMKKEEAEVILTALEKVAQIPKNQLLYEKKHEDLFFLIEHLIAQEANYDFVSNMHIGRSRNDMGVTMYRMSLRRYLLRFMEQFILLQDSILEFADEHMETIMPAYTHTQPAQPTTFGHYILAVYDTMQRDLERVWKTYHLVNCSPMGAAALSTTSFPINRQRVADLLGFSTVIENSYDAIAGADYLLEMSSSLMVTMANTSRWIQNFLLLATKEYNGITVAKPYVQISSIMPQKRNPVSIEHARALTSGALGEAFTVFQMIHNTPFGDIVDTEDDLQPYLYEGIEKAIRVFSIMNAVIRTMKVEKTILKNRSFKHAITITDFADVLTKEYNIPFRHAHHAASEIATMSHEQKKELYELDLIELNEYLHEKFNIALTEKEWKNIISPEAFVQKRTVYGGTSKQEIERMIQKRKEWLVTEETEFKKEKQRIFQVEKEIITIVLNIIEL</sequence>
<comment type="caution">
    <text evidence="10">The sequence shown here is derived from an EMBL/GenBank/DDBJ whole genome shotgun (WGS) entry which is preliminary data.</text>
</comment>
<dbReference type="NCBIfam" id="TIGR00838">
    <property type="entry name" value="argH"/>
    <property type="match status" value="1"/>
</dbReference>
<accession>A0A073K6Z8</accession>
<evidence type="ECO:0000313" key="10">
    <source>
        <dbReference type="EMBL" id="KEK22247.1"/>
    </source>
</evidence>
<dbReference type="SUPFAM" id="SSF48557">
    <property type="entry name" value="L-aspartase-like"/>
    <property type="match status" value="1"/>
</dbReference>
<dbReference type="CDD" id="cd01359">
    <property type="entry name" value="Argininosuccinate_lyase"/>
    <property type="match status" value="1"/>
</dbReference>
<dbReference type="eggNOG" id="COG0165">
    <property type="taxonomic scope" value="Bacteria"/>
</dbReference>
<evidence type="ECO:0000256" key="1">
    <source>
        <dbReference type="ARBA" id="ARBA00004941"/>
    </source>
</evidence>
<evidence type="ECO:0000256" key="4">
    <source>
        <dbReference type="ARBA" id="ARBA00022571"/>
    </source>
</evidence>
<keyword evidence="4" id="KW-0055">Arginine biosynthesis</keyword>
<dbReference type="Pfam" id="PF14698">
    <property type="entry name" value="ASL_C2"/>
    <property type="match status" value="1"/>
</dbReference>
<dbReference type="Proteomes" id="UP000027778">
    <property type="component" value="Unassembled WGS sequence"/>
</dbReference>
<dbReference type="EMBL" id="JOTM01000036">
    <property type="protein sequence ID" value="KEK22247.1"/>
    <property type="molecule type" value="Genomic_DNA"/>
</dbReference>
<evidence type="ECO:0000259" key="8">
    <source>
        <dbReference type="Pfam" id="PF00206"/>
    </source>
</evidence>
<keyword evidence="6 10" id="KW-0456">Lyase</keyword>
<evidence type="ECO:0000256" key="7">
    <source>
        <dbReference type="NCBIfam" id="TIGR00838"/>
    </source>
</evidence>
<dbReference type="InterPro" id="IPR009049">
    <property type="entry name" value="Argininosuccinate_lyase"/>
</dbReference>
<dbReference type="GO" id="GO:0004056">
    <property type="term" value="F:argininosuccinate lyase activity"/>
    <property type="evidence" value="ECO:0007669"/>
    <property type="project" value="UniProtKB-UniRule"/>
</dbReference>
<name>A0A073K6Z8_9BACI</name>
<dbReference type="PRINTS" id="PR00149">
    <property type="entry name" value="FUMRATELYASE"/>
</dbReference>
<organism evidence="10 11">
    <name type="scientific">Bacillus gaemokensis</name>
    <dbReference type="NCBI Taxonomy" id="574375"/>
    <lineage>
        <taxon>Bacteria</taxon>
        <taxon>Bacillati</taxon>
        <taxon>Bacillota</taxon>
        <taxon>Bacilli</taxon>
        <taxon>Bacillales</taxon>
        <taxon>Bacillaceae</taxon>
        <taxon>Bacillus</taxon>
        <taxon>Bacillus cereus group</taxon>
    </lineage>
</organism>
<dbReference type="GO" id="GO:0005829">
    <property type="term" value="C:cytosol"/>
    <property type="evidence" value="ECO:0007669"/>
    <property type="project" value="TreeGrafter"/>
</dbReference>
<dbReference type="Pfam" id="PF00206">
    <property type="entry name" value="Lyase_1"/>
    <property type="match status" value="1"/>
</dbReference>
<feature type="domain" description="Fumarate lyase N-terminal" evidence="8">
    <location>
        <begin position="53"/>
        <end position="302"/>
    </location>
</feature>
<dbReference type="PANTHER" id="PTHR43814">
    <property type="entry name" value="ARGININOSUCCINATE LYASE"/>
    <property type="match status" value="1"/>
</dbReference>
<dbReference type="UniPathway" id="UPA00068">
    <property type="reaction ID" value="UER00114"/>
</dbReference>
<dbReference type="Gene3D" id="1.10.275.10">
    <property type="entry name" value="Fumarase/aspartase (N-terminal domain)"/>
    <property type="match status" value="1"/>
</dbReference>
<dbReference type="Gene3D" id="1.10.40.30">
    <property type="entry name" value="Fumarase/aspartase (C-terminal domain)"/>
    <property type="match status" value="1"/>
</dbReference>
<dbReference type="STRING" id="574375.AZF08_13690"/>
<dbReference type="GO" id="GO:0042450">
    <property type="term" value="P:L-arginine biosynthetic process via ornithine"/>
    <property type="evidence" value="ECO:0007669"/>
    <property type="project" value="UniProtKB-UniRule"/>
</dbReference>
<keyword evidence="5" id="KW-0028">Amino-acid biosynthesis</keyword>
<evidence type="ECO:0000259" key="9">
    <source>
        <dbReference type="Pfam" id="PF14698"/>
    </source>
</evidence>
<comment type="pathway">
    <text evidence="1">Amino-acid biosynthesis; L-arginine biosynthesis; L-arginine from L-ornithine and carbamoyl phosphate: step 3/3.</text>
</comment>
<feature type="domain" description="Argininosuccinate lyase C-terminal" evidence="9">
    <location>
        <begin position="373"/>
        <end position="447"/>
    </location>
</feature>
<reference evidence="10 11" key="1">
    <citation type="submission" date="2014-06" db="EMBL/GenBank/DDBJ databases">
        <title>Draft genome sequence of Bacillus gaemokensis JCM 15801 (MCCC 1A00707).</title>
        <authorList>
            <person name="Lai Q."/>
            <person name="Liu Y."/>
            <person name="Shao Z."/>
        </authorList>
    </citation>
    <scope>NUCLEOTIDE SEQUENCE [LARGE SCALE GENOMIC DNA]</scope>
    <source>
        <strain evidence="10 11">JCM 15801</strain>
    </source>
</reference>
<dbReference type="PRINTS" id="PR00145">
    <property type="entry name" value="ARGSUCLYASE"/>
</dbReference>
<dbReference type="AlphaFoldDB" id="A0A073K6Z8"/>
<evidence type="ECO:0000256" key="5">
    <source>
        <dbReference type="ARBA" id="ARBA00022605"/>
    </source>
</evidence>
<dbReference type="InterPro" id="IPR022761">
    <property type="entry name" value="Fumarate_lyase_N"/>
</dbReference>
<keyword evidence="3" id="KW-0963">Cytoplasm</keyword>